<dbReference type="Proteomes" id="UP000282977">
    <property type="component" value="Unassembled WGS sequence"/>
</dbReference>
<feature type="signal peptide" evidence="1">
    <location>
        <begin position="1"/>
        <end position="18"/>
    </location>
</feature>
<keyword evidence="1" id="KW-0732">Signal</keyword>
<keyword evidence="3" id="KW-1185">Reference proteome</keyword>
<organism evidence="2 3">
    <name type="scientific">Sphingobium algorifonticola</name>
    <dbReference type="NCBI Taxonomy" id="2008318"/>
    <lineage>
        <taxon>Bacteria</taxon>
        <taxon>Pseudomonadati</taxon>
        <taxon>Pseudomonadota</taxon>
        <taxon>Alphaproteobacteria</taxon>
        <taxon>Sphingomonadales</taxon>
        <taxon>Sphingomonadaceae</taxon>
        <taxon>Sphingobium</taxon>
    </lineage>
</organism>
<evidence type="ECO:0000313" key="3">
    <source>
        <dbReference type="Proteomes" id="UP000282977"/>
    </source>
</evidence>
<dbReference type="PROSITE" id="PS51257">
    <property type="entry name" value="PROKAR_LIPOPROTEIN"/>
    <property type="match status" value="1"/>
</dbReference>
<protein>
    <submittedName>
        <fullName evidence="2">Uncharacterized protein</fullName>
    </submittedName>
</protein>
<name>A0A437JDM9_9SPHN</name>
<evidence type="ECO:0000313" key="2">
    <source>
        <dbReference type="EMBL" id="RVT44017.1"/>
    </source>
</evidence>
<sequence length="122" mass="12870">MRRASGPGLLIMALSACAAVPSAPPPTAATRPAVPMAGAYGKPTMLTGMDARRLIQMFGTPRLDIRDPHVRKLQFANGRCILDTYLYAPAKGKEPVVSYADSRQPSGMEMDPAACAALLAAK</sequence>
<dbReference type="OrthoDB" id="8482143at2"/>
<feature type="chain" id="PRO_5019255594" evidence="1">
    <location>
        <begin position="19"/>
        <end position="122"/>
    </location>
</feature>
<evidence type="ECO:0000256" key="1">
    <source>
        <dbReference type="SAM" id="SignalP"/>
    </source>
</evidence>
<proteinExistence type="predicted"/>
<reference evidence="2 3" key="1">
    <citation type="submission" date="2019-01" db="EMBL/GenBank/DDBJ databases">
        <authorList>
            <person name="Chen W.-M."/>
        </authorList>
    </citation>
    <scope>NUCLEOTIDE SEQUENCE [LARGE SCALE GENOMIC DNA]</scope>
    <source>
        <strain evidence="2 3">TLA-22</strain>
    </source>
</reference>
<dbReference type="AlphaFoldDB" id="A0A437JDM9"/>
<comment type="caution">
    <text evidence="2">The sequence shown here is derived from an EMBL/GenBank/DDBJ whole genome shotgun (WGS) entry which is preliminary data.</text>
</comment>
<dbReference type="EMBL" id="RZUL01000001">
    <property type="protein sequence ID" value="RVT44017.1"/>
    <property type="molecule type" value="Genomic_DNA"/>
</dbReference>
<gene>
    <name evidence="2" type="ORF">ENE74_03305</name>
</gene>
<accession>A0A437JDM9</accession>